<dbReference type="SMART" id="SM00382">
    <property type="entry name" value="AAA"/>
    <property type="match status" value="1"/>
</dbReference>
<dbReference type="EMBL" id="BMAQ01000014">
    <property type="protein sequence ID" value="GFR38271.1"/>
    <property type="molecule type" value="Genomic_DNA"/>
</dbReference>
<dbReference type="PROSITE" id="PS00211">
    <property type="entry name" value="ABC_TRANSPORTER_1"/>
    <property type="match status" value="1"/>
</dbReference>
<evidence type="ECO:0000313" key="5">
    <source>
        <dbReference type="EMBL" id="GFR38271.1"/>
    </source>
</evidence>
<proteinExistence type="predicted"/>
<organism evidence="5 6">
    <name type="scientific">Insulibacter thermoxylanivorax</name>
    <dbReference type="NCBI Taxonomy" id="2749268"/>
    <lineage>
        <taxon>Bacteria</taxon>
        <taxon>Bacillati</taxon>
        <taxon>Bacillota</taxon>
        <taxon>Bacilli</taxon>
        <taxon>Bacillales</taxon>
        <taxon>Paenibacillaceae</taxon>
        <taxon>Insulibacter</taxon>
    </lineage>
</organism>
<sequence length="253" mass="29237">MISLENIRLIREERVILDDVTLHMKPGEHWVILGRNGSGKSTMLEMMNGYLFPTSGKITVLGHVYGQVDVREIRRSIGYMSQSLIEKFSLRDPVWEIVASGKHGFLRVYQKLPSDTIEQAMEWMERLQISYLKDQPLGTLSQGERKKVLLARSMMQEPRILLMDEPCAGLDLYEREKFLADIQQLQDRDFQMVYVTHHSEEIIPVFTHAALIRGGRILAAGPKEEILTSSYLSEVYDMNVTVDWDRGRPWLKV</sequence>
<dbReference type="Gene3D" id="3.40.50.300">
    <property type="entry name" value="P-loop containing nucleotide triphosphate hydrolases"/>
    <property type="match status" value="1"/>
</dbReference>
<dbReference type="InterPro" id="IPR027417">
    <property type="entry name" value="P-loop_NTPase"/>
</dbReference>
<reference evidence="5" key="2">
    <citation type="journal article" date="2021" name="Data Brief">
        <title>Draft genome sequence data of the facultative, thermophilic, xylanolytic bacterium Paenibacillus sp. strain DA-C8.</title>
        <authorList>
            <person name="Chhe C."/>
            <person name="Uke A."/>
            <person name="Baramee S."/>
            <person name="Ungkulpasvich U."/>
            <person name="Tachaapaikoon C."/>
            <person name="Pason P."/>
            <person name="Waeonukul R."/>
            <person name="Ratanakhanokchai K."/>
            <person name="Kosugi A."/>
        </authorList>
    </citation>
    <scope>NUCLEOTIDE SEQUENCE</scope>
    <source>
        <strain evidence="5">DA-C8</strain>
    </source>
</reference>
<dbReference type="InterPro" id="IPR017871">
    <property type="entry name" value="ABC_transporter-like_CS"/>
</dbReference>
<dbReference type="SUPFAM" id="SSF52540">
    <property type="entry name" value="P-loop containing nucleoside triphosphate hydrolases"/>
    <property type="match status" value="1"/>
</dbReference>
<keyword evidence="6" id="KW-1185">Reference proteome</keyword>
<dbReference type="PANTHER" id="PTHR42734">
    <property type="entry name" value="METAL TRANSPORT SYSTEM ATP-BINDING PROTEIN TM_0124-RELATED"/>
    <property type="match status" value="1"/>
</dbReference>
<gene>
    <name evidence="5" type="ORF">PRECH8_15670</name>
</gene>
<dbReference type="Proteomes" id="UP000654993">
    <property type="component" value="Unassembled WGS sequence"/>
</dbReference>
<feature type="domain" description="ABC transporter" evidence="4">
    <location>
        <begin position="2"/>
        <end position="239"/>
    </location>
</feature>
<dbReference type="GO" id="GO:0016887">
    <property type="term" value="F:ATP hydrolysis activity"/>
    <property type="evidence" value="ECO:0007669"/>
    <property type="project" value="InterPro"/>
</dbReference>
<keyword evidence="2" id="KW-0547">Nucleotide-binding</keyword>
<protein>
    <submittedName>
        <fullName evidence="5">ABC transporter ATP-binding protein</fullName>
    </submittedName>
</protein>
<name>A0A916VG91_9BACL</name>
<accession>A0A916VG91</accession>
<evidence type="ECO:0000256" key="1">
    <source>
        <dbReference type="ARBA" id="ARBA00022448"/>
    </source>
</evidence>
<dbReference type="InterPro" id="IPR003439">
    <property type="entry name" value="ABC_transporter-like_ATP-bd"/>
</dbReference>
<evidence type="ECO:0000256" key="2">
    <source>
        <dbReference type="ARBA" id="ARBA00022741"/>
    </source>
</evidence>
<dbReference type="PROSITE" id="PS50893">
    <property type="entry name" value="ABC_TRANSPORTER_2"/>
    <property type="match status" value="1"/>
</dbReference>
<evidence type="ECO:0000313" key="6">
    <source>
        <dbReference type="Proteomes" id="UP000654993"/>
    </source>
</evidence>
<reference evidence="5" key="1">
    <citation type="submission" date="2020-08" db="EMBL/GenBank/DDBJ databases">
        <authorList>
            <person name="Uke A."/>
            <person name="Chhe C."/>
            <person name="Baramee S."/>
            <person name="Kosugi A."/>
        </authorList>
    </citation>
    <scope>NUCLEOTIDE SEQUENCE</scope>
    <source>
        <strain evidence="5">DA-C8</strain>
    </source>
</reference>
<keyword evidence="3 5" id="KW-0067">ATP-binding</keyword>
<dbReference type="AlphaFoldDB" id="A0A916VG91"/>
<dbReference type="Pfam" id="PF00005">
    <property type="entry name" value="ABC_tran"/>
    <property type="match status" value="1"/>
</dbReference>
<evidence type="ECO:0000256" key="3">
    <source>
        <dbReference type="ARBA" id="ARBA00022840"/>
    </source>
</evidence>
<comment type="caution">
    <text evidence="5">The sequence shown here is derived from an EMBL/GenBank/DDBJ whole genome shotgun (WGS) entry which is preliminary data.</text>
</comment>
<keyword evidence="1" id="KW-0813">Transport</keyword>
<dbReference type="GO" id="GO:0005524">
    <property type="term" value="F:ATP binding"/>
    <property type="evidence" value="ECO:0007669"/>
    <property type="project" value="UniProtKB-KW"/>
</dbReference>
<dbReference type="RefSeq" id="WP_200966516.1">
    <property type="nucleotide sequence ID" value="NZ_BMAQ01000014.1"/>
</dbReference>
<dbReference type="InterPro" id="IPR050153">
    <property type="entry name" value="Metal_Ion_Import_ABC"/>
</dbReference>
<dbReference type="InterPro" id="IPR003593">
    <property type="entry name" value="AAA+_ATPase"/>
</dbReference>
<evidence type="ECO:0000259" key="4">
    <source>
        <dbReference type="PROSITE" id="PS50893"/>
    </source>
</evidence>